<sequence length="60" mass="6789">MPEREVYWDEKTALWHRPSPSTMKRFSVTTPGSSQQMPACSIVLIPVPTLQALRGNLFSN</sequence>
<proteinExistence type="predicted"/>
<dbReference type="HOGENOM" id="CLU_2943951_0_0_1"/>
<reference evidence="1" key="1">
    <citation type="journal article" date="2012" name="Nature">
        <title>The oyster genome reveals stress adaptation and complexity of shell formation.</title>
        <authorList>
            <person name="Zhang G."/>
            <person name="Fang X."/>
            <person name="Guo X."/>
            <person name="Li L."/>
            <person name="Luo R."/>
            <person name="Xu F."/>
            <person name="Yang P."/>
            <person name="Zhang L."/>
            <person name="Wang X."/>
            <person name="Qi H."/>
            <person name="Xiong Z."/>
            <person name="Que H."/>
            <person name="Xie Y."/>
            <person name="Holland P.W."/>
            <person name="Paps J."/>
            <person name="Zhu Y."/>
            <person name="Wu F."/>
            <person name="Chen Y."/>
            <person name="Wang J."/>
            <person name="Peng C."/>
            <person name="Meng J."/>
            <person name="Yang L."/>
            <person name="Liu J."/>
            <person name="Wen B."/>
            <person name="Zhang N."/>
            <person name="Huang Z."/>
            <person name="Zhu Q."/>
            <person name="Feng Y."/>
            <person name="Mount A."/>
            <person name="Hedgecock D."/>
            <person name="Xu Z."/>
            <person name="Liu Y."/>
            <person name="Domazet-Loso T."/>
            <person name="Du Y."/>
            <person name="Sun X."/>
            <person name="Zhang S."/>
            <person name="Liu B."/>
            <person name="Cheng P."/>
            <person name="Jiang X."/>
            <person name="Li J."/>
            <person name="Fan D."/>
            <person name="Wang W."/>
            <person name="Fu W."/>
            <person name="Wang T."/>
            <person name="Wang B."/>
            <person name="Zhang J."/>
            <person name="Peng Z."/>
            <person name="Li Y."/>
            <person name="Li N."/>
            <person name="Wang J."/>
            <person name="Chen M."/>
            <person name="He Y."/>
            <person name="Tan F."/>
            <person name="Song X."/>
            <person name="Zheng Q."/>
            <person name="Huang R."/>
            <person name="Yang H."/>
            <person name="Du X."/>
            <person name="Chen L."/>
            <person name="Yang M."/>
            <person name="Gaffney P.M."/>
            <person name="Wang S."/>
            <person name="Luo L."/>
            <person name="She Z."/>
            <person name="Ming Y."/>
            <person name="Huang W."/>
            <person name="Zhang S."/>
            <person name="Huang B."/>
            <person name="Zhang Y."/>
            <person name="Qu T."/>
            <person name="Ni P."/>
            <person name="Miao G."/>
            <person name="Wang J."/>
            <person name="Wang Q."/>
            <person name="Steinberg C.E."/>
            <person name="Wang H."/>
            <person name="Li N."/>
            <person name="Qian L."/>
            <person name="Zhang G."/>
            <person name="Li Y."/>
            <person name="Yang H."/>
            <person name="Liu X."/>
            <person name="Wang J."/>
            <person name="Yin Y."/>
            <person name="Wang J."/>
        </authorList>
    </citation>
    <scope>NUCLEOTIDE SEQUENCE [LARGE SCALE GENOMIC DNA]</scope>
    <source>
        <strain evidence="1">05x7-T-G4-1.051#20</strain>
    </source>
</reference>
<protein>
    <submittedName>
        <fullName evidence="1">Uncharacterized protein</fullName>
    </submittedName>
</protein>
<dbReference type="AlphaFoldDB" id="K1QGW0"/>
<organism evidence="1">
    <name type="scientific">Magallana gigas</name>
    <name type="common">Pacific oyster</name>
    <name type="synonym">Crassostrea gigas</name>
    <dbReference type="NCBI Taxonomy" id="29159"/>
    <lineage>
        <taxon>Eukaryota</taxon>
        <taxon>Metazoa</taxon>
        <taxon>Spiralia</taxon>
        <taxon>Lophotrochozoa</taxon>
        <taxon>Mollusca</taxon>
        <taxon>Bivalvia</taxon>
        <taxon>Autobranchia</taxon>
        <taxon>Pteriomorphia</taxon>
        <taxon>Ostreida</taxon>
        <taxon>Ostreoidea</taxon>
        <taxon>Ostreidae</taxon>
        <taxon>Magallana</taxon>
    </lineage>
</organism>
<dbReference type="InParanoid" id="K1QGW0"/>
<evidence type="ECO:0000313" key="1">
    <source>
        <dbReference type="EMBL" id="EKC30379.1"/>
    </source>
</evidence>
<accession>K1QGW0</accession>
<dbReference type="EMBL" id="JH817326">
    <property type="protein sequence ID" value="EKC30379.1"/>
    <property type="molecule type" value="Genomic_DNA"/>
</dbReference>
<name>K1QGW0_MAGGI</name>
<gene>
    <name evidence="1" type="ORF">CGI_10019793</name>
</gene>